<protein>
    <submittedName>
        <fullName evidence="1">Uncharacterized protein</fullName>
    </submittedName>
</protein>
<dbReference type="PANTHER" id="PTHR43235">
    <property type="entry name" value="GLUTAMINE AMIDOTRANSFERASE PB2B2.05-RELATED"/>
    <property type="match status" value="1"/>
</dbReference>
<dbReference type="Gene3D" id="3.40.50.880">
    <property type="match status" value="1"/>
</dbReference>
<accession>A0A381QI08</accession>
<dbReference type="InterPro" id="IPR029062">
    <property type="entry name" value="Class_I_gatase-like"/>
</dbReference>
<dbReference type="InterPro" id="IPR044668">
    <property type="entry name" value="PuuD-like"/>
</dbReference>
<dbReference type="Pfam" id="PF07722">
    <property type="entry name" value="Peptidase_C26"/>
    <property type="match status" value="1"/>
</dbReference>
<evidence type="ECO:0000313" key="1">
    <source>
        <dbReference type="EMBL" id="SUZ78965.1"/>
    </source>
</evidence>
<dbReference type="GO" id="GO:0006598">
    <property type="term" value="P:polyamine catabolic process"/>
    <property type="evidence" value="ECO:0007669"/>
    <property type="project" value="TreeGrafter"/>
</dbReference>
<dbReference type="PROSITE" id="PS51273">
    <property type="entry name" value="GATASE_TYPE_1"/>
    <property type="match status" value="1"/>
</dbReference>
<dbReference type="PANTHER" id="PTHR43235:SF1">
    <property type="entry name" value="GLUTAMINE AMIDOTRANSFERASE PB2B2.05-RELATED"/>
    <property type="match status" value="1"/>
</dbReference>
<reference evidence="1" key="1">
    <citation type="submission" date="2018-05" db="EMBL/GenBank/DDBJ databases">
        <authorList>
            <person name="Lanie J.A."/>
            <person name="Ng W.-L."/>
            <person name="Kazmierczak K.M."/>
            <person name="Andrzejewski T.M."/>
            <person name="Davidsen T.M."/>
            <person name="Wayne K.J."/>
            <person name="Tettelin H."/>
            <person name="Glass J.I."/>
            <person name="Rusch D."/>
            <person name="Podicherti R."/>
            <person name="Tsui H.-C.T."/>
            <person name="Winkler M.E."/>
        </authorList>
    </citation>
    <scope>NUCLEOTIDE SEQUENCE</scope>
</reference>
<dbReference type="CDD" id="cd01745">
    <property type="entry name" value="GATase1_2"/>
    <property type="match status" value="1"/>
</dbReference>
<dbReference type="GO" id="GO:0005829">
    <property type="term" value="C:cytosol"/>
    <property type="evidence" value="ECO:0007669"/>
    <property type="project" value="TreeGrafter"/>
</dbReference>
<sequence>MDSVLRTLPLVTPLVGITGRTSLGAVLAPGAPHLVDSPVDWFFGEYARRVREAGGLPVELPIIDDPAAYVDRLDALLLTGGGDVNPERWKGPSDSSILVSEERDAFEFALLEAALRAGIPVLGICRGLQVINVLLGGTLVPHLDWAEGDGHSKRTEDRTQRRHRVGCEAGSILRQLYGSTTLVNSFHHQAVDQPGKELRITARSDDGTVEGVEHVTANVLGVQWHPEMLDELEPVFGWLVDVASQ</sequence>
<gene>
    <name evidence="1" type="ORF">METZ01_LOCUS31819</name>
</gene>
<dbReference type="EMBL" id="UINC01001372">
    <property type="protein sequence ID" value="SUZ78965.1"/>
    <property type="molecule type" value="Genomic_DNA"/>
</dbReference>
<name>A0A381QI08_9ZZZZ</name>
<dbReference type="InterPro" id="IPR011697">
    <property type="entry name" value="Peptidase_C26"/>
</dbReference>
<proteinExistence type="predicted"/>
<dbReference type="SUPFAM" id="SSF52317">
    <property type="entry name" value="Class I glutamine amidotransferase-like"/>
    <property type="match status" value="1"/>
</dbReference>
<dbReference type="AlphaFoldDB" id="A0A381QI08"/>
<dbReference type="GO" id="GO:0033969">
    <property type="term" value="F:gamma-glutamyl-gamma-aminobutyrate hydrolase activity"/>
    <property type="evidence" value="ECO:0007669"/>
    <property type="project" value="TreeGrafter"/>
</dbReference>
<organism evidence="1">
    <name type="scientific">marine metagenome</name>
    <dbReference type="NCBI Taxonomy" id="408172"/>
    <lineage>
        <taxon>unclassified sequences</taxon>
        <taxon>metagenomes</taxon>
        <taxon>ecological metagenomes</taxon>
    </lineage>
</organism>